<reference evidence="1 2" key="1">
    <citation type="submission" date="2024-09" db="EMBL/GenBank/DDBJ databases">
        <authorList>
            <person name="Sun Q."/>
            <person name="Mori K."/>
        </authorList>
    </citation>
    <scope>NUCLEOTIDE SEQUENCE [LARGE SCALE GENOMIC DNA]</scope>
    <source>
        <strain evidence="1 2">JCM 3028</strain>
    </source>
</reference>
<evidence type="ECO:0000313" key="2">
    <source>
        <dbReference type="Proteomes" id="UP001589610"/>
    </source>
</evidence>
<name>A0ABV5TB21_9ACTN</name>
<evidence type="ECO:0000313" key="1">
    <source>
        <dbReference type="EMBL" id="MFB9676282.1"/>
    </source>
</evidence>
<gene>
    <name evidence="1" type="ORF">ACFFRH_12360</name>
</gene>
<dbReference type="RefSeq" id="WP_386156803.1">
    <property type="nucleotide sequence ID" value="NZ_JBHMBS010000005.1"/>
</dbReference>
<accession>A0ABV5TB21</accession>
<proteinExistence type="predicted"/>
<dbReference type="EMBL" id="JBHMBS010000005">
    <property type="protein sequence ID" value="MFB9676282.1"/>
    <property type="molecule type" value="Genomic_DNA"/>
</dbReference>
<dbReference type="Pfam" id="PF00805">
    <property type="entry name" value="Pentapeptide"/>
    <property type="match status" value="1"/>
</dbReference>
<protein>
    <submittedName>
        <fullName evidence="1">Pentapeptide repeat-containing protein</fullName>
    </submittedName>
</protein>
<dbReference type="InterPro" id="IPR001646">
    <property type="entry name" value="5peptide_repeat"/>
</dbReference>
<keyword evidence="2" id="KW-1185">Reference proteome</keyword>
<sequence>MTGADLTDAALDQADLTGALALSPGPP</sequence>
<comment type="caution">
    <text evidence="1">The sequence shown here is derived from an EMBL/GenBank/DDBJ whole genome shotgun (WGS) entry which is preliminary data.</text>
</comment>
<dbReference type="Proteomes" id="UP001589610">
    <property type="component" value="Unassembled WGS sequence"/>
</dbReference>
<organism evidence="1 2">
    <name type="scientific">Streptosporangium vulgare</name>
    <dbReference type="NCBI Taxonomy" id="46190"/>
    <lineage>
        <taxon>Bacteria</taxon>
        <taxon>Bacillati</taxon>
        <taxon>Actinomycetota</taxon>
        <taxon>Actinomycetes</taxon>
        <taxon>Streptosporangiales</taxon>
        <taxon>Streptosporangiaceae</taxon>
        <taxon>Streptosporangium</taxon>
    </lineage>
</organism>